<comment type="caution">
    <text evidence="1">The sequence shown here is derived from an EMBL/GenBank/DDBJ whole genome shotgun (WGS) entry which is preliminary data.</text>
</comment>
<protein>
    <submittedName>
        <fullName evidence="1">Uncharacterized protein</fullName>
    </submittedName>
</protein>
<reference evidence="1" key="1">
    <citation type="submission" date="2023-06" db="EMBL/GenBank/DDBJ databases">
        <title>Genome-scale phylogeny and comparative genomics of the fungal order Sordariales.</title>
        <authorList>
            <consortium name="Lawrence Berkeley National Laboratory"/>
            <person name="Hensen N."/>
            <person name="Bonometti L."/>
            <person name="Westerberg I."/>
            <person name="Brannstrom I.O."/>
            <person name="Guillou S."/>
            <person name="Cros-Aarteil S."/>
            <person name="Calhoun S."/>
            <person name="Haridas S."/>
            <person name="Kuo A."/>
            <person name="Mondo S."/>
            <person name="Pangilinan J."/>
            <person name="Riley R."/>
            <person name="Labutti K."/>
            <person name="Andreopoulos B."/>
            <person name="Lipzen A."/>
            <person name="Chen C."/>
            <person name="Yanf M."/>
            <person name="Daum C."/>
            <person name="Ng V."/>
            <person name="Clum A."/>
            <person name="Steindorff A."/>
            <person name="Ohm R."/>
            <person name="Martin F."/>
            <person name="Silar P."/>
            <person name="Natvig D."/>
            <person name="Lalanne C."/>
            <person name="Gautier V."/>
            <person name="Ament-Velasquez S.L."/>
            <person name="Kruys A."/>
            <person name="Hutchinson M.I."/>
            <person name="Powell A.J."/>
            <person name="Barry K."/>
            <person name="Miller A.N."/>
            <person name="Grigoriev I.V."/>
            <person name="Debuchy R."/>
            <person name="Gladieux P."/>
            <person name="Thoren M.H."/>
            <person name="Johannesson H."/>
        </authorList>
    </citation>
    <scope>NUCLEOTIDE SEQUENCE</scope>
    <source>
        <strain evidence="1">CBS 540.89</strain>
    </source>
</reference>
<evidence type="ECO:0000313" key="2">
    <source>
        <dbReference type="Proteomes" id="UP001172159"/>
    </source>
</evidence>
<accession>A0AA40AXN5</accession>
<dbReference type="AlphaFoldDB" id="A0AA40AXN5"/>
<dbReference type="EMBL" id="JAUKTV010000011">
    <property type="protein sequence ID" value="KAK0723898.1"/>
    <property type="molecule type" value="Genomic_DNA"/>
</dbReference>
<keyword evidence="2" id="KW-1185">Reference proteome</keyword>
<evidence type="ECO:0000313" key="1">
    <source>
        <dbReference type="EMBL" id="KAK0723898.1"/>
    </source>
</evidence>
<gene>
    <name evidence="1" type="ORF">B0T21DRAFT_351035</name>
</gene>
<proteinExistence type="predicted"/>
<sequence length="335" mass="37408">MASPLSDEAVLKIWDALQILAPLMGHVTLAPPFAINSQTDFPETNGPAIWKDAAFCYWDPYTDQEHQKEVEEQVSAYMSRIGCFEGAIIRFGHKGPKLPARDVYDCTTGLLTSVALEVCGSDPLDIGSDVHIWRQFWGRLSLFLLGGGDDGGLDELQWEEKVMEEEKSDSLQTFPIPYSGEGTLDRGAMKNWMDQIRQSSEFILAEGRSAIKRLFDRKHKLEASNAHLYATSEICAKISEKLPKLRQSARTLESIRGVADDNGIEIPLPAELASLEARGGLEMVKRMYKGLGHLVDVLGTWAIQVQAELREVNRELAARSQDLEEFHDGMMSVLR</sequence>
<name>A0AA40AXN5_9PEZI</name>
<dbReference type="Proteomes" id="UP001172159">
    <property type="component" value="Unassembled WGS sequence"/>
</dbReference>
<organism evidence="1 2">
    <name type="scientific">Apiosordaria backusii</name>
    <dbReference type="NCBI Taxonomy" id="314023"/>
    <lineage>
        <taxon>Eukaryota</taxon>
        <taxon>Fungi</taxon>
        <taxon>Dikarya</taxon>
        <taxon>Ascomycota</taxon>
        <taxon>Pezizomycotina</taxon>
        <taxon>Sordariomycetes</taxon>
        <taxon>Sordariomycetidae</taxon>
        <taxon>Sordariales</taxon>
        <taxon>Lasiosphaeriaceae</taxon>
        <taxon>Apiosordaria</taxon>
    </lineage>
</organism>